<dbReference type="RefSeq" id="WP_251741976.1">
    <property type="nucleotide sequence ID" value="NZ_JBHUOJ010000008.1"/>
</dbReference>
<dbReference type="InterPro" id="IPR024607">
    <property type="entry name" value="Sulfatase_CS"/>
</dbReference>
<evidence type="ECO:0000256" key="2">
    <source>
        <dbReference type="ARBA" id="ARBA00022801"/>
    </source>
</evidence>
<gene>
    <name evidence="5" type="ORF">ACFSYS_04150</name>
</gene>
<feature type="chain" id="PRO_5047345133" evidence="3">
    <location>
        <begin position="21"/>
        <end position="537"/>
    </location>
</feature>
<sequence>MKDLKYFIIIFFAFTLGAQAQSHFASSNGQKNISKPNVIIIYADDLGYGDLSSYGATKIETPNVDKLATEGLKFTNAHCTAPTCTPSRYSLLTGNYPFRQTGTGILSGNAGMIIPTDKKTLAKVFKESGYSTAVVGKWHLGLGDGSPIKWNDSIKPGPNEVGFDSSFIFPATADRVPTVYLRNHTIIGLDEEDPIEVSYKSKVGNEPTGKKHPELLKMHPAPGLGHDGTIVNGISRIGWMKGGTRSRWTDEELAHDFYAESENFIRDNKKKPFFLFLSLSDIHVPRMPNTRFKGASDLGYRGDAILQMDDTVGRIMRLLEDLDIEENTMLIFTSDNGPILNDGYIDGSITKNNGHDASGKYRSGKYSIYEGGTRVPMIIRWPKEIEQGGSSSALISQVDLLATFSNYFNQSLEKDEALDSFNLWDALIGRDKKGRESMIEDATIKMIDASTQALVIGNWKYIAPEQGPVRLSWAIDIDGGQETGLSAEPQLYNLEKDPGELNNVAKQHPERLKQMKNTLQEAIKSGHTRKHYNNKVK</sequence>
<dbReference type="EMBL" id="JBHUOJ010000008">
    <property type="protein sequence ID" value="MFD2832467.1"/>
    <property type="molecule type" value="Genomic_DNA"/>
</dbReference>
<evidence type="ECO:0000256" key="3">
    <source>
        <dbReference type="SAM" id="SignalP"/>
    </source>
</evidence>
<evidence type="ECO:0000313" key="6">
    <source>
        <dbReference type="Proteomes" id="UP001597438"/>
    </source>
</evidence>
<name>A0ABW5X111_9FLAO</name>
<dbReference type="PROSITE" id="PS00523">
    <property type="entry name" value="SULFATASE_1"/>
    <property type="match status" value="1"/>
</dbReference>
<keyword evidence="2" id="KW-0378">Hydrolase</keyword>
<dbReference type="InterPro" id="IPR000917">
    <property type="entry name" value="Sulfatase_N"/>
</dbReference>
<comment type="similarity">
    <text evidence="1">Belongs to the sulfatase family.</text>
</comment>
<dbReference type="Proteomes" id="UP001597438">
    <property type="component" value="Unassembled WGS sequence"/>
</dbReference>
<evidence type="ECO:0000256" key="1">
    <source>
        <dbReference type="ARBA" id="ARBA00008779"/>
    </source>
</evidence>
<reference evidence="6" key="1">
    <citation type="journal article" date="2019" name="Int. J. Syst. Evol. Microbiol.">
        <title>The Global Catalogue of Microorganisms (GCM) 10K type strain sequencing project: providing services to taxonomists for standard genome sequencing and annotation.</title>
        <authorList>
            <consortium name="The Broad Institute Genomics Platform"/>
            <consortium name="The Broad Institute Genome Sequencing Center for Infectious Disease"/>
            <person name="Wu L."/>
            <person name="Ma J."/>
        </authorList>
    </citation>
    <scope>NUCLEOTIDE SEQUENCE [LARGE SCALE GENOMIC DNA]</scope>
    <source>
        <strain evidence="6">KCTC 52925</strain>
    </source>
</reference>
<dbReference type="PANTHER" id="PTHR43751:SF6">
    <property type="entry name" value="N-ACETYLGALACTOSAMINE-6-O-SULFATASE"/>
    <property type="match status" value="1"/>
</dbReference>
<evidence type="ECO:0000259" key="4">
    <source>
        <dbReference type="Pfam" id="PF00884"/>
    </source>
</evidence>
<feature type="domain" description="Sulfatase N-terminal" evidence="4">
    <location>
        <begin position="36"/>
        <end position="407"/>
    </location>
</feature>
<dbReference type="InterPro" id="IPR052701">
    <property type="entry name" value="GAG_Ulvan_Degrading_Sulfatases"/>
</dbReference>
<feature type="signal peptide" evidence="3">
    <location>
        <begin position="1"/>
        <end position="20"/>
    </location>
</feature>
<keyword evidence="6" id="KW-1185">Reference proteome</keyword>
<dbReference type="SUPFAM" id="SSF53649">
    <property type="entry name" value="Alkaline phosphatase-like"/>
    <property type="match status" value="1"/>
</dbReference>
<keyword evidence="3" id="KW-0732">Signal</keyword>
<proteinExistence type="inferred from homology"/>
<dbReference type="CDD" id="cd16143">
    <property type="entry name" value="ARS_like"/>
    <property type="match status" value="1"/>
</dbReference>
<dbReference type="InterPro" id="IPR017850">
    <property type="entry name" value="Alkaline_phosphatase_core_sf"/>
</dbReference>
<comment type="caution">
    <text evidence="5">The sequence shown here is derived from an EMBL/GenBank/DDBJ whole genome shotgun (WGS) entry which is preliminary data.</text>
</comment>
<organism evidence="5 6">
    <name type="scientific">Christiangramia antarctica</name>
    <dbReference type="NCBI Taxonomy" id="2058158"/>
    <lineage>
        <taxon>Bacteria</taxon>
        <taxon>Pseudomonadati</taxon>
        <taxon>Bacteroidota</taxon>
        <taxon>Flavobacteriia</taxon>
        <taxon>Flavobacteriales</taxon>
        <taxon>Flavobacteriaceae</taxon>
        <taxon>Christiangramia</taxon>
    </lineage>
</organism>
<dbReference type="Pfam" id="PF00884">
    <property type="entry name" value="Sulfatase"/>
    <property type="match status" value="1"/>
</dbReference>
<protein>
    <submittedName>
        <fullName evidence="5">Sulfatase-like hydrolase/transferase</fullName>
    </submittedName>
</protein>
<dbReference type="PROSITE" id="PS00149">
    <property type="entry name" value="SULFATASE_2"/>
    <property type="match status" value="1"/>
</dbReference>
<dbReference type="PANTHER" id="PTHR43751">
    <property type="entry name" value="SULFATASE"/>
    <property type="match status" value="1"/>
</dbReference>
<dbReference type="Gene3D" id="3.30.1120.10">
    <property type="match status" value="1"/>
</dbReference>
<accession>A0ABW5X111</accession>
<dbReference type="Gene3D" id="3.40.720.10">
    <property type="entry name" value="Alkaline Phosphatase, subunit A"/>
    <property type="match status" value="1"/>
</dbReference>
<evidence type="ECO:0000313" key="5">
    <source>
        <dbReference type="EMBL" id="MFD2832467.1"/>
    </source>
</evidence>